<accession>A0A811VHA3</accession>
<dbReference type="FunFam" id="2.30.30.140:FF:000018">
    <property type="entry name" value="Serine/threonine-protein kinase 31"/>
    <property type="match status" value="1"/>
</dbReference>
<evidence type="ECO:0000313" key="4">
    <source>
        <dbReference type="Proteomes" id="UP000606786"/>
    </source>
</evidence>
<evidence type="ECO:0000259" key="2">
    <source>
        <dbReference type="PROSITE" id="PS50304"/>
    </source>
</evidence>
<keyword evidence="4" id="KW-1185">Reference proteome</keyword>
<dbReference type="Gene3D" id="2.30.30.140">
    <property type="match status" value="1"/>
</dbReference>
<evidence type="ECO:0000313" key="3">
    <source>
        <dbReference type="EMBL" id="CAD7014816.1"/>
    </source>
</evidence>
<feature type="region of interest" description="Disordered" evidence="1">
    <location>
        <begin position="366"/>
        <end position="388"/>
    </location>
</feature>
<dbReference type="Gene3D" id="2.40.50.90">
    <property type="match status" value="1"/>
</dbReference>
<dbReference type="EMBL" id="CAJHJT010000056">
    <property type="protein sequence ID" value="CAD7014816.1"/>
    <property type="molecule type" value="Genomic_DNA"/>
</dbReference>
<dbReference type="OrthoDB" id="9989103at2759"/>
<feature type="compositionally biased region" description="Polar residues" evidence="1">
    <location>
        <begin position="201"/>
        <end position="214"/>
    </location>
</feature>
<gene>
    <name evidence="3" type="ORF">CCAP1982_LOCUS22783</name>
</gene>
<feature type="domain" description="Tudor" evidence="2">
    <location>
        <begin position="450"/>
        <end position="508"/>
    </location>
</feature>
<feature type="region of interest" description="Disordered" evidence="1">
    <location>
        <begin position="188"/>
        <end position="217"/>
    </location>
</feature>
<dbReference type="SUPFAM" id="SSF63748">
    <property type="entry name" value="Tudor/PWWP/MBT"/>
    <property type="match status" value="1"/>
</dbReference>
<dbReference type="SMART" id="SM00333">
    <property type="entry name" value="TUDOR"/>
    <property type="match status" value="1"/>
</dbReference>
<proteinExistence type="predicted"/>
<dbReference type="CDD" id="cd20379">
    <property type="entry name" value="Tudor_dTUD-like"/>
    <property type="match status" value="1"/>
</dbReference>
<dbReference type="InterPro" id="IPR035437">
    <property type="entry name" value="SNase_OB-fold_sf"/>
</dbReference>
<dbReference type="PROSITE" id="PS50304">
    <property type="entry name" value="TUDOR"/>
    <property type="match status" value="1"/>
</dbReference>
<dbReference type="PANTHER" id="PTHR22948:SF76">
    <property type="entry name" value="FI20010P1-RELATED"/>
    <property type="match status" value="1"/>
</dbReference>
<dbReference type="AlphaFoldDB" id="A0A811VHA3"/>
<reference evidence="3" key="1">
    <citation type="submission" date="2020-11" db="EMBL/GenBank/DDBJ databases">
        <authorList>
            <person name="Whitehead M."/>
        </authorList>
    </citation>
    <scope>NUCLEOTIDE SEQUENCE</scope>
    <source>
        <strain evidence="3">EGII</strain>
    </source>
</reference>
<sequence>MSSVSSTAASAHSAASTTGTDTTKRLLITHVDAFGPYLRIYGQMNQDAMAVVRNKIQEMLRTCLAIDPTWPVQRQQLPLRVGNICLYKSNKNNAPGNFEFLRVRILDVLIDSAQNATQGQKQLVKVEVEFIDYGGTALVASYEFKQYKFITMKWKEFNFAEFLIHQKKIGAPIANDLLRDNFAKFVKQQNQKQQQQQQQQPTKPTLNAPQQQQQKTHHLAVAQQQHVQKQPLQMYQAPVGNANNNNYYGINHNNNVTPVSAIYPAIGRPLASRLQQYQFQQQQQPPSAHLAMPAHMIMNIQRPIQPRMPHTIGNLRSLYVPYAASNFQQHAPYNSFQPNVIVPTPATTSISSVPYSNAYNTRYLRPQPQQQESPEKGSPNSSIVITSPRRATTATFKTNNLTLGKTYDVYVSFVENGPCLFSVQLAMAQEELTKMMNRIERVQLKQYSDKPVLGTACIARYSEDGQLYRALITGVQTTACKVVYIDYGNAELVKYNDLYEIPDEFLEAKAFAIRFTLSGHKQLEPIDESLKKAFKDLMMYKNCQLKVMPLEGPPLVQYCELYLQRQNVLDVLKEIQKCRLVYPKSQNLNNNDIVEIRYIDSPKHFYVQKVDNIAKFEQLMDDMFLYYNKNQVVPTHLALGAPV</sequence>
<dbReference type="Proteomes" id="UP000606786">
    <property type="component" value="Unassembled WGS sequence"/>
</dbReference>
<comment type="caution">
    <text evidence="3">The sequence shown here is derived from an EMBL/GenBank/DDBJ whole genome shotgun (WGS) entry which is preliminary data.</text>
</comment>
<evidence type="ECO:0000256" key="1">
    <source>
        <dbReference type="SAM" id="MobiDB-lite"/>
    </source>
</evidence>
<dbReference type="InterPro" id="IPR050621">
    <property type="entry name" value="Tudor_domain_containing"/>
</dbReference>
<dbReference type="GO" id="GO:0005737">
    <property type="term" value="C:cytoplasm"/>
    <property type="evidence" value="ECO:0007669"/>
    <property type="project" value="UniProtKB-ARBA"/>
</dbReference>
<feature type="compositionally biased region" description="Low complexity" evidence="1">
    <location>
        <begin position="188"/>
        <end position="200"/>
    </location>
</feature>
<dbReference type="InterPro" id="IPR002999">
    <property type="entry name" value="Tudor"/>
</dbReference>
<organism evidence="3 4">
    <name type="scientific">Ceratitis capitata</name>
    <name type="common">Mediterranean fruit fly</name>
    <name type="synonym">Tephritis capitata</name>
    <dbReference type="NCBI Taxonomy" id="7213"/>
    <lineage>
        <taxon>Eukaryota</taxon>
        <taxon>Metazoa</taxon>
        <taxon>Ecdysozoa</taxon>
        <taxon>Arthropoda</taxon>
        <taxon>Hexapoda</taxon>
        <taxon>Insecta</taxon>
        <taxon>Pterygota</taxon>
        <taxon>Neoptera</taxon>
        <taxon>Endopterygota</taxon>
        <taxon>Diptera</taxon>
        <taxon>Brachycera</taxon>
        <taxon>Muscomorpha</taxon>
        <taxon>Tephritoidea</taxon>
        <taxon>Tephritidae</taxon>
        <taxon>Ceratitis</taxon>
        <taxon>Ceratitis</taxon>
    </lineage>
</organism>
<dbReference type="Pfam" id="PF00567">
    <property type="entry name" value="TUDOR"/>
    <property type="match status" value="2"/>
</dbReference>
<name>A0A811VHA3_CERCA</name>
<feature type="compositionally biased region" description="Polar residues" evidence="1">
    <location>
        <begin position="367"/>
        <end position="388"/>
    </location>
</feature>
<protein>
    <submittedName>
        <fullName evidence="3">(Mediterranean fruit fly) hypothetical protein</fullName>
    </submittedName>
</protein>
<dbReference type="PANTHER" id="PTHR22948">
    <property type="entry name" value="TUDOR DOMAIN CONTAINING PROTEIN"/>
    <property type="match status" value="1"/>
</dbReference>